<dbReference type="EMBL" id="CP034465">
    <property type="protein sequence ID" value="AZP03732.1"/>
    <property type="molecule type" value="Genomic_DNA"/>
</dbReference>
<dbReference type="KEGG" id="jeh:EJN90_03075"/>
<dbReference type="Proteomes" id="UP000273326">
    <property type="component" value="Chromosome"/>
</dbReference>
<name>A0A3S9H8Q5_9LACT</name>
<organism evidence="1 2">
    <name type="scientific">Jeotgalibaca ciconiae</name>
    <dbReference type="NCBI Taxonomy" id="2496265"/>
    <lineage>
        <taxon>Bacteria</taxon>
        <taxon>Bacillati</taxon>
        <taxon>Bacillota</taxon>
        <taxon>Bacilli</taxon>
        <taxon>Lactobacillales</taxon>
        <taxon>Carnobacteriaceae</taxon>
        <taxon>Jeotgalibaca</taxon>
    </lineage>
</organism>
<gene>
    <name evidence="1" type="ORF">EJN90_03075</name>
</gene>
<evidence type="ECO:0000313" key="1">
    <source>
        <dbReference type="EMBL" id="AZP03732.1"/>
    </source>
</evidence>
<accession>A0A3S9H8Q5</accession>
<sequence>MEARENPGLKANVISMYKSRFQREGFFRPKIVEDWKIPGKLKKQHSVDIYFEFIQMNNLERTIIKTIEGTEVTEEDVWEFACVLNDLRFFAKGILYYDDKVSIGAKKAAEMANIDLKKFNFLNEVQKSVISALKMMLPEDDIVGDPFWVVMETIKNNNDENTGNYDMVNDKILLFLSKKQADSYCEKLEESSRVFGISQNHLKILVRLQENGICPDFNIVLPKFEQPEKDSIACYSISHEKFRKFYLRGDGNE</sequence>
<dbReference type="AlphaFoldDB" id="A0A3S9H8Q5"/>
<reference evidence="2" key="1">
    <citation type="submission" date="2018-12" db="EMBL/GenBank/DDBJ databases">
        <title>Complete genome sequencing of Jeotgalibaca sp. H21T32.</title>
        <authorList>
            <person name="Bae J.-W."/>
            <person name="Lee S.-Y."/>
        </authorList>
    </citation>
    <scope>NUCLEOTIDE SEQUENCE [LARGE SCALE GENOMIC DNA]</scope>
    <source>
        <strain evidence="2">H21T32</strain>
    </source>
</reference>
<keyword evidence="2" id="KW-1185">Reference proteome</keyword>
<protein>
    <submittedName>
        <fullName evidence="1">Uncharacterized protein</fullName>
    </submittedName>
</protein>
<evidence type="ECO:0000313" key="2">
    <source>
        <dbReference type="Proteomes" id="UP000273326"/>
    </source>
</evidence>
<dbReference type="RefSeq" id="WP_126108822.1">
    <property type="nucleotide sequence ID" value="NZ_CP034465.1"/>
</dbReference>
<proteinExistence type="predicted"/>
<dbReference type="OrthoDB" id="8455814at2"/>